<dbReference type="InterPro" id="IPR007587">
    <property type="entry name" value="SAPS"/>
</dbReference>
<organism evidence="4 5">
    <name type="scientific">Erysiphe pulchra</name>
    <dbReference type="NCBI Taxonomy" id="225359"/>
    <lineage>
        <taxon>Eukaryota</taxon>
        <taxon>Fungi</taxon>
        <taxon>Dikarya</taxon>
        <taxon>Ascomycota</taxon>
        <taxon>Pezizomycotina</taxon>
        <taxon>Leotiomycetes</taxon>
        <taxon>Erysiphales</taxon>
        <taxon>Erysiphaceae</taxon>
        <taxon>Erysiphe</taxon>
    </lineage>
</organism>
<evidence type="ECO:0000256" key="2">
    <source>
        <dbReference type="ARBA" id="ARBA00023306"/>
    </source>
</evidence>
<name>A0A2S4PPN9_9PEZI</name>
<gene>
    <name evidence="4" type="ORF">EPUL_004681</name>
</gene>
<dbReference type="AlphaFoldDB" id="A0A2S4PPN9"/>
<feature type="region of interest" description="Disordered" evidence="3">
    <location>
        <begin position="453"/>
        <end position="495"/>
    </location>
</feature>
<evidence type="ECO:0000256" key="1">
    <source>
        <dbReference type="ARBA" id="ARBA00006180"/>
    </source>
</evidence>
<dbReference type="Pfam" id="PF04499">
    <property type="entry name" value="SAPS"/>
    <property type="match status" value="1"/>
</dbReference>
<protein>
    <recommendedName>
        <fullName evidence="6">SAPS-domain-containing protein</fullName>
    </recommendedName>
</protein>
<feature type="region of interest" description="Disordered" evidence="3">
    <location>
        <begin position="70"/>
        <end position="101"/>
    </location>
</feature>
<dbReference type="PANTHER" id="PTHR12634">
    <property type="entry name" value="SIT4 YEAST -ASSOCIATING PROTEIN-RELATED"/>
    <property type="match status" value="1"/>
</dbReference>
<keyword evidence="2" id="KW-0131">Cell cycle</keyword>
<feature type="region of interest" description="Disordered" evidence="3">
    <location>
        <begin position="952"/>
        <end position="975"/>
    </location>
</feature>
<dbReference type="GO" id="GO:0019888">
    <property type="term" value="F:protein phosphatase regulator activity"/>
    <property type="evidence" value="ECO:0007669"/>
    <property type="project" value="TreeGrafter"/>
</dbReference>
<dbReference type="GO" id="GO:0019903">
    <property type="term" value="F:protein phosphatase binding"/>
    <property type="evidence" value="ECO:0007669"/>
    <property type="project" value="InterPro"/>
</dbReference>
<dbReference type="PANTHER" id="PTHR12634:SF8">
    <property type="entry name" value="FIERY MOUNTAIN, ISOFORM D"/>
    <property type="match status" value="1"/>
</dbReference>
<comment type="similarity">
    <text evidence="1">Belongs to the SAPS family.</text>
</comment>
<feature type="compositionally biased region" description="Basic and acidic residues" evidence="3">
    <location>
        <begin position="77"/>
        <end position="91"/>
    </location>
</feature>
<evidence type="ECO:0000256" key="3">
    <source>
        <dbReference type="SAM" id="MobiDB-lite"/>
    </source>
</evidence>
<dbReference type="GO" id="GO:0005829">
    <property type="term" value="C:cytosol"/>
    <property type="evidence" value="ECO:0007669"/>
    <property type="project" value="TreeGrafter"/>
</dbReference>
<evidence type="ECO:0000313" key="4">
    <source>
        <dbReference type="EMBL" id="POS83995.1"/>
    </source>
</evidence>
<keyword evidence="5" id="KW-1185">Reference proteome</keyword>
<comment type="caution">
    <text evidence="4">The sequence shown here is derived from an EMBL/GenBank/DDBJ whole genome shotgun (WGS) entry which is preliminary data.</text>
</comment>
<dbReference type="Proteomes" id="UP000237438">
    <property type="component" value="Unassembled WGS sequence"/>
</dbReference>
<evidence type="ECO:0000313" key="5">
    <source>
        <dbReference type="Proteomes" id="UP000237438"/>
    </source>
</evidence>
<evidence type="ECO:0008006" key="6">
    <source>
        <dbReference type="Google" id="ProtNLM"/>
    </source>
</evidence>
<reference evidence="4 5" key="1">
    <citation type="submission" date="2017-10" db="EMBL/GenBank/DDBJ databases">
        <title>Development of genomic resources for the powdery mildew, Erysiphe pulchra.</title>
        <authorList>
            <person name="Wadl P.A."/>
            <person name="Mack B.M."/>
            <person name="Moore G."/>
            <person name="Beltz S.B."/>
        </authorList>
    </citation>
    <scope>NUCLEOTIDE SEQUENCE [LARGE SCALE GENOMIC DNA]</scope>
    <source>
        <strain evidence="4">Cflorida</strain>
    </source>
</reference>
<dbReference type="GO" id="GO:0005634">
    <property type="term" value="C:nucleus"/>
    <property type="evidence" value="ECO:0007669"/>
    <property type="project" value="TreeGrafter"/>
</dbReference>
<proteinExistence type="inferred from homology"/>
<dbReference type="STRING" id="225359.A0A2S4PPN9"/>
<dbReference type="OrthoDB" id="295029at2759"/>
<dbReference type="EMBL" id="PEDP01001234">
    <property type="protein sequence ID" value="POS83995.1"/>
    <property type="molecule type" value="Genomic_DNA"/>
</dbReference>
<accession>A0A2S4PPN9</accession>
<sequence length="975" mass="110269">MFWRYGGFANVSTIDTLLEQSDVTLEDFLDESDLIQELKQHNAKLLQYLRKDAVLEKLLEYVIAPKIDAAQNDDPGTDEREFEKESSKIEYQDYDSNEDERSKQRNRYAYVAAEVLSSDNWSISGSLMLNQQMLRKFWDFLKSSPPLDPLQSSYFTKVNEALLDRETKEMLNFFKSCEGVVGDMLRHIDSPMIMDLLLKIISLEKAEGGQGIIDWLYGQDLIPMLLSFLSPEHSWTTQTSAGDFLKAIITISANTPQIQQSSIGPNELTRQLVSQPCVEELIFYMLKGGNPLTVGVGIIIEVIRKNNSDYDPCFGTTEAYTPTSRDPIYLGTLLRLFARHVPDFMGLMLTPSHDAGNSNGLMKNRRKELNTAFGEKIEPLGFDRFKICELMAELLHCSNMRLLNEAESEEIFRKRDIKRELMRAEGQLDSSQNESILNSNGITEVKKLHIHNASDDDGFERVSHSGDDDTNEYGNLEPPNFTERNDESSTDESLSFKLSSEKVSISESSALPLSPTKDISKKIDLLGLGSEQQEFLHCPISSDSTSLTENKTKTKTDEDLHEINLESHNEYIHSGLKNKEPETSRHDEDGKITNQSLQPTIHNMNEATVNLSHKKLDRLENVNDRPENLSPQINNMSKTDSIKIDSHSHYETSASEGDMALEESKGDNSFLINVRLAVKDYPIVGDFLKMQFVEYNVIPTILDFFFRFPWNNFLHNVVYDVVQQVFNGSMERGFNRSLAFDLFETGNITMRIVNGQRESDQMNKMRLGYMGHLTLIAEEVVKFTERHPAEFFSETVLTKIMNSDWISYVEVTLAETRERDNAILGGFRPSKPSGGQRPAGSSMVGNFVNVLDEPGLNGFNPNEEEDFEIAGAEVGSTVPSVPNLDKFDEEEYVTDHQPPASPPPLPSLHINPTRARLQFAARLALHKAERDEEDLTEDNNISIIVTTEAKQRTTLDDGESDEIPHESIATDSFLS</sequence>